<keyword evidence="2" id="KW-1185">Reference proteome</keyword>
<organism evidence="1 2">
    <name type="scientific">Chiloscyllium punctatum</name>
    <name type="common">Brownbanded bambooshark</name>
    <name type="synonym">Hemiscyllium punctatum</name>
    <dbReference type="NCBI Taxonomy" id="137246"/>
    <lineage>
        <taxon>Eukaryota</taxon>
        <taxon>Metazoa</taxon>
        <taxon>Chordata</taxon>
        <taxon>Craniata</taxon>
        <taxon>Vertebrata</taxon>
        <taxon>Chondrichthyes</taxon>
        <taxon>Elasmobranchii</taxon>
        <taxon>Galeomorphii</taxon>
        <taxon>Galeoidea</taxon>
        <taxon>Orectolobiformes</taxon>
        <taxon>Hemiscylliidae</taxon>
        <taxon>Chiloscyllium</taxon>
    </lineage>
</organism>
<dbReference type="STRING" id="137246.A0A401RZG6"/>
<reference evidence="1 2" key="1">
    <citation type="journal article" date="2018" name="Nat. Ecol. Evol.">
        <title>Shark genomes provide insights into elasmobranch evolution and the origin of vertebrates.</title>
        <authorList>
            <person name="Hara Y"/>
            <person name="Yamaguchi K"/>
            <person name="Onimaru K"/>
            <person name="Kadota M"/>
            <person name="Koyanagi M"/>
            <person name="Keeley SD"/>
            <person name="Tatsumi K"/>
            <person name="Tanaka K"/>
            <person name="Motone F"/>
            <person name="Kageyama Y"/>
            <person name="Nozu R"/>
            <person name="Adachi N"/>
            <person name="Nishimura O"/>
            <person name="Nakagawa R"/>
            <person name="Tanegashima C"/>
            <person name="Kiyatake I"/>
            <person name="Matsumoto R"/>
            <person name="Murakumo K"/>
            <person name="Nishida K"/>
            <person name="Terakita A"/>
            <person name="Kuratani S"/>
            <person name="Sato K"/>
            <person name="Hyodo S Kuraku.S."/>
        </authorList>
    </citation>
    <scope>NUCLEOTIDE SEQUENCE [LARGE SCALE GENOMIC DNA]</scope>
</reference>
<accession>A0A401RZG6</accession>
<proteinExistence type="predicted"/>
<dbReference type="AlphaFoldDB" id="A0A401RZG6"/>
<evidence type="ECO:0000313" key="1">
    <source>
        <dbReference type="EMBL" id="GCC23545.1"/>
    </source>
</evidence>
<comment type="caution">
    <text evidence="1">The sequence shown here is derived from an EMBL/GenBank/DDBJ whole genome shotgun (WGS) entry which is preliminary data.</text>
</comment>
<name>A0A401RZG6_CHIPU</name>
<protein>
    <submittedName>
        <fullName evidence="1">Uncharacterized protein</fullName>
    </submittedName>
</protein>
<dbReference type="Proteomes" id="UP000287033">
    <property type="component" value="Unassembled WGS sequence"/>
</dbReference>
<sequence length="72" mass="8147">MRCLQTLLQYRNQLKTYLDEELLKELHALSLLRGPGLQSSASPDAGIRVLRHQKRCARKRKCGNRGGVLGVM</sequence>
<dbReference type="EMBL" id="BEZZ01000033">
    <property type="protein sequence ID" value="GCC23545.1"/>
    <property type="molecule type" value="Genomic_DNA"/>
</dbReference>
<evidence type="ECO:0000313" key="2">
    <source>
        <dbReference type="Proteomes" id="UP000287033"/>
    </source>
</evidence>
<gene>
    <name evidence="1" type="ORF">chiPu_0001942</name>
</gene>